<evidence type="ECO:0000256" key="5">
    <source>
        <dbReference type="SAM" id="Phobius"/>
    </source>
</evidence>
<feature type="transmembrane region" description="Helical" evidence="5">
    <location>
        <begin position="163"/>
        <end position="184"/>
    </location>
</feature>
<reference evidence="7 8" key="1">
    <citation type="submission" date="2018-06" db="EMBL/GenBank/DDBJ databases">
        <authorList>
            <consortium name="Pathogen Informatics"/>
            <person name="Doyle S."/>
        </authorList>
    </citation>
    <scope>NUCLEOTIDE SEQUENCE [LARGE SCALE GENOMIC DNA]</scope>
    <source>
        <strain evidence="7 8">NCTC13160</strain>
    </source>
</reference>
<evidence type="ECO:0000313" key="8">
    <source>
        <dbReference type="Proteomes" id="UP000254573"/>
    </source>
</evidence>
<gene>
    <name evidence="7" type="primary">glpT</name>
    <name evidence="7" type="ORF">NCTC13160_02911</name>
</gene>
<feature type="region of interest" description="Disordered" evidence="4">
    <location>
        <begin position="265"/>
        <end position="292"/>
    </location>
</feature>
<name>A0A378YP09_9BURK</name>
<protein>
    <submittedName>
        <fullName evidence="7">G-3-P permease</fullName>
    </submittedName>
</protein>
<dbReference type="InterPro" id="IPR011701">
    <property type="entry name" value="MFS"/>
</dbReference>
<dbReference type="STRING" id="93220.A6P55_11890"/>
<dbReference type="PROSITE" id="PS50850">
    <property type="entry name" value="MFS"/>
    <property type="match status" value="1"/>
</dbReference>
<dbReference type="InterPro" id="IPR052952">
    <property type="entry name" value="MFS-Transporter"/>
</dbReference>
<feature type="transmembrane region" description="Helical" evidence="5">
    <location>
        <begin position="304"/>
        <end position="329"/>
    </location>
</feature>
<feature type="region of interest" description="Disordered" evidence="4">
    <location>
        <begin position="1"/>
        <end position="28"/>
    </location>
</feature>
<evidence type="ECO:0000256" key="2">
    <source>
        <dbReference type="ARBA" id="ARBA00022989"/>
    </source>
</evidence>
<evidence type="ECO:0000256" key="1">
    <source>
        <dbReference type="ARBA" id="ARBA00022692"/>
    </source>
</evidence>
<feature type="transmembrane region" description="Helical" evidence="5">
    <location>
        <begin position="370"/>
        <end position="394"/>
    </location>
</feature>
<accession>A0A378YP09</accession>
<feature type="transmembrane region" description="Helical" evidence="5">
    <location>
        <begin position="466"/>
        <end position="489"/>
    </location>
</feature>
<sequence>MALDCPHGCMAEGTRRRRPPSALSRVPFGSRTVSSMNERLCPAPAVSPKAAAPTASTPPISGGLGPNHRWKVLGVGVVANASFAAAMGGIPATAVQMRSAYALGTGDLGIVLGMIGLGIALSELPWGMLTDRWGDRRVLLVGLLVTALAFVGLGAWVVPRAPFIPSAPVLAAGMLLIGALGGSVNGSSGRAIMRWFHDRERGLAMSVRQCAVPLGGGIGALVLPGTAVHFGFGAVYIGLAAASLAAAGMAWLWLLEPPQGANGSAAPPASVAAKARDANQPAPTNGGGLPMQDRHYSPLRDARLLSTALGMAVLAMPQIAVLTFGTVFLHDFAHASVATISLTLGAVQAGAAITRVWSGRFTDKRRNRPQYLRVCTIVVGAVFALLALLVALLSLRPDWLAHGTPWVVILLIAGGVVASAWHGVAFTELATLAGASRAGTALGIGNTGVFLTMFLTPLSIPLLLSIAGWGLVWAGGLLCAAIAWPLFVWSHRQRA</sequence>
<proteinExistence type="predicted"/>
<evidence type="ECO:0000259" key="6">
    <source>
        <dbReference type="PROSITE" id="PS50850"/>
    </source>
</evidence>
<dbReference type="PANTHER" id="PTHR23527">
    <property type="entry name" value="BLL3282 PROTEIN"/>
    <property type="match status" value="1"/>
</dbReference>
<evidence type="ECO:0000313" key="7">
    <source>
        <dbReference type="EMBL" id="SUA78892.1"/>
    </source>
</evidence>
<feature type="transmembrane region" description="Helical" evidence="5">
    <location>
        <begin position="205"/>
        <end position="224"/>
    </location>
</feature>
<dbReference type="GO" id="GO:0022857">
    <property type="term" value="F:transmembrane transporter activity"/>
    <property type="evidence" value="ECO:0007669"/>
    <property type="project" value="InterPro"/>
</dbReference>
<dbReference type="SUPFAM" id="SSF103473">
    <property type="entry name" value="MFS general substrate transporter"/>
    <property type="match status" value="1"/>
</dbReference>
<keyword evidence="3 5" id="KW-0472">Membrane</keyword>
<dbReference type="Pfam" id="PF07690">
    <property type="entry name" value="MFS_1"/>
    <property type="match status" value="1"/>
</dbReference>
<feature type="transmembrane region" description="Helical" evidence="5">
    <location>
        <begin position="438"/>
        <end position="460"/>
    </location>
</feature>
<organism evidence="7 8">
    <name type="scientific">Pandoraea pnomenusa</name>
    <dbReference type="NCBI Taxonomy" id="93220"/>
    <lineage>
        <taxon>Bacteria</taxon>
        <taxon>Pseudomonadati</taxon>
        <taxon>Pseudomonadota</taxon>
        <taxon>Betaproteobacteria</taxon>
        <taxon>Burkholderiales</taxon>
        <taxon>Burkholderiaceae</taxon>
        <taxon>Pandoraea</taxon>
    </lineage>
</organism>
<dbReference type="Gene3D" id="1.20.1250.20">
    <property type="entry name" value="MFS general substrate transporter like domains"/>
    <property type="match status" value="2"/>
</dbReference>
<dbReference type="InterPro" id="IPR020846">
    <property type="entry name" value="MFS_dom"/>
</dbReference>
<dbReference type="InterPro" id="IPR036259">
    <property type="entry name" value="MFS_trans_sf"/>
</dbReference>
<feature type="domain" description="Major facilitator superfamily (MFS) profile" evidence="6">
    <location>
        <begin position="72"/>
        <end position="494"/>
    </location>
</feature>
<feature type="transmembrane region" description="Helical" evidence="5">
    <location>
        <begin position="72"/>
        <end position="94"/>
    </location>
</feature>
<feature type="transmembrane region" description="Helical" evidence="5">
    <location>
        <begin position="230"/>
        <end position="254"/>
    </location>
</feature>
<dbReference type="Proteomes" id="UP000254573">
    <property type="component" value="Unassembled WGS sequence"/>
</dbReference>
<feature type="transmembrane region" description="Helical" evidence="5">
    <location>
        <begin position="406"/>
        <end position="426"/>
    </location>
</feature>
<feature type="transmembrane region" description="Helical" evidence="5">
    <location>
        <begin position="100"/>
        <end position="126"/>
    </location>
</feature>
<keyword evidence="1 5" id="KW-0812">Transmembrane</keyword>
<dbReference type="AlphaFoldDB" id="A0A378YP09"/>
<dbReference type="EMBL" id="UGSG01000001">
    <property type="protein sequence ID" value="SUA78892.1"/>
    <property type="molecule type" value="Genomic_DNA"/>
</dbReference>
<evidence type="ECO:0000256" key="4">
    <source>
        <dbReference type="SAM" id="MobiDB-lite"/>
    </source>
</evidence>
<feature type="transmembrane region" description="Helical" evidence="5">
    <location>
        <begin position="335"/>
        <end position="358"/>
    </location>
</feature>
<evidence type="ECO:0000256" key="3">
    <source>
        <dbReference type="ARBA" id="ARBA00023136"/>
    </source>
</evidence>
<dbReference type="PANTHER" id="PTHR23527:SF1">
    <property type="entry name" value="BLL3282 PROTEIN"/>
    <property type="match status" value="1"/>
</dbReference>
<feature type="transmembrane region" description="Helical" evidence="5">
    <location>
        <begin position="138"/>
        <end position="157"/>
    </location>
</feature>
<keyword evidence="2 5" id="KW-1133">Transmembrane helix</keyword>